<feature type="non-terminal residue" evidence="1">
    <location>
        <position position="1"/>
    </location>
</feature>
<dbReference type="EMBL" id="ML978364">
    <property type="protein sequence ID" value="KAF2023258.1"/>
    <property type="molecule type" value="Genomic_DNA"/>
</dbReference>
<organism evidence="1 2">
    <name type="scientific">Setomelanomma holmii</name>
    <dbReference type="NCBI Taxonomy" id="210430"/>
    <lineage>
        <taxon>Eukaryota</taxon>
        <taxon>Fungi</taxon>
        <taxon>Dikarya</taxon>
        <taxon>Ascomycota</taxon>
        <taxon>Pezizomycotina</taxon>
        <taxon>Dothideomycetes</taxon>
        <taxon>Pleosporomycetidae</taxon>
        <taxon>Pleosporales</taxon>
        <taxon>Pleosporineae</taxon>
        <taxon>Phaeosphaeriaceae</taxon>
        <taxon>Setomelanomma</taxon>
    </lineage>
</organism>
<gene>
    <name evidence="1" type="ORF">EK21DRAFT_81346</name>
</gene>
<evidence type="ECO:0000313" key="2">
    <source>
        <dbReference type="Proteomes" id="UP000799777"/>
    </source>
</evidence>
<protein>
    <submittedName>
        <fullName evidence="1">Uncharacterized protein</fullName>
    </submittedName>
</protein>
<name>A0A9P4GV33_9PLEO</name>
<comment type="caution">
    <text evidence="1">The sequence shown here is derived from an EMBL/GenBank/DDBJ whole genome shotgun (WGS) entry which is preliminary data.</text>
</comment>
<dbReference type="Proteomes" id="UP000799777">
    <property type="component" value="Unassembled WGS sequence"/>
</dbReference>
<keyword evidence="2" id="KW-1185">Reference proteome</keyword>
<accession>A0A9P4GV33</accession>
<dbReference type="AlphaFoldDB" id="A0A9P4GV33"/>
<dbReference type="OrthoDB" id="10498555at2759"/>
<sequence length="78" mass="8688">VSVALLYCQESAVIVCKLSISVVEAVALSIVIIRNLLERLKVVFVVQIEDSSGVINRRFIKLNVVLRDLLVSEVDIKH</sequence>
<proteinExistence type="predicted"/>
<evidence type="ECO:0000313" key="1">
    <source>
        <dbReference type="EMBL" id="KAF2023258.1"/>
    </source>
</evidence>
<reference evidence="1" key="1">
    <citation type="journal article" date="2020" name="Stud. Mycol.">
        <title>101 Dothideomycetes genomes: a test case for predicting lifestyles and emergence of pathogens.</title>
        <authorList>
            <person name="Haridas S."/>
            <person name="Albert R."/>
            <person name="Binder M."/>
            <person name="Bloem J."/>
            <person name="Labutti K."/>
            <person name="Salamov A."/>
            <person name="Andreopoulos B."/>
            <person name="Baker S."/>
            <person name="Barry K."/>
            <person name="Bills G."/>
            <person name="Bluhm B."/>
            <person name="Cannon C."/>
            <person name="Castanera R."/>
            <person name="Culley D."/>
            <person name="Daum C."/>
            <person name="Ezra D."/>
            <person name="Gonzalez J."/>
            <person name="Henrissat B."/>
            <person name="Kuo A."/>
            <person name="Liang C."/>
            <person name="Lipzen A."/>
            <person name="Lutzoni F."/>
            <person name="Magnuson J."/>
            <person name="Mondo S."/>
            <person name="Nolan M."/>
            <person name="Ohm R."/>
            <person name="Pangilinan J."/>
            <person name="Park H.-J."/>
            <person name="Ramirez L."/>
            <person name="Alfaro M."/>
            <person name="Sun H."/>
            <person name="Tritt A."/>
            <person name="Yoshinaga Y."/>
            <person name="Zwiers L.-H."/>
            <person name="Turgeon B."/>
            <person name="Goodwin S."/>
            <person name="Spatafora J."/>
            <person name="Crous P."/>
            <person name="Grigoriev I."/>
        </authorList>
    </citation>
    <scope>NUCLEOTIDE SEQUENCE</scope>
    <source>
        <strain evidence="1">CBS 110217</strain>
    </source>
</reference>